<sequence>MCTMRPRLLGHLRELLDEREQDIAALRAKLCVSEEFDEELNGRPLSRLELLEAKLGASDGNSAALGPGGKVSPLNGRNCSAGAQDVALPEAVRRELHARLQALEHLADQQVCEADPSDLESRVRALELAASPQNQGRSLDAWERLLETKRLVEQLEEKLAVSNAGRVALAAEAERWQTQAEVLQSEVAGLRLLAPTGPQVTDRRSEDLQRSRLAQAVEQASMLGSQLAAREADVARLERRLFELQGQQNGCSIQGCSFLELPHLLPPQLREMPVLSQMSQLSQVSATPLPSQQGVFSAAAPPRSQSVPVQLRRMASAPPGMLTGGLGAVPMLRWAPPPPAGGCGVSGQPALAQ</sequence>
<proteinExistence type="predicted"/>
<dbReference type="EMBL" id="CAJNNW010037111">
    <property type="protein sequence ID" value="CAE8739465.1"/>
    <property type="molecule type" value="Genomic_DNA"/>
</dbReference>
<dbReference type="AlphaFoldDB" id="A0A813LUV9"/>
<evidence type="ECO:0000313" key="1">
    <source>
        <dbReference type="EMBL" id="CAE8739465.1"/>
    </source>
</evidence>
<reference evidence="1" key="1">
    <citation type="submission" date="2021-02" db="EMBL/GenBank/DDBJ databases">
        <authorList>
            <person name="Dougan E. K."/>
            <person name="Rhodes N."/>
            <person name="Thang M."/>
            <person name="Chan C."/>
        </authorList>
    </citation>
    <scope>NUCLEOTIDE SEQUENCE</scope>
</reference>
<gene>
    <name evidence="1" type="ORF">PGLA2088_LOCUS49627</name>
</gene>
<evidence type="ECO:0000313" key="2">
    <source>
        <dbReference type="Proteomes" id="UP000626109"/>
    </source>
</evidence>
<comment type="caution">
    <text evidence="1">The sequence shown here is derived from an EMBL/GenBank/DDBJ whole genome shotgun (WGS) entry which is preliminary data.</text>
</comment>
<feature type="non-terminal residue" evidence="1">
    <location>
        <position position="1"/>
    </location>
</feature>
<accession>A0A813LUV9</accession>
<dbReference type="Proteomes" id="UP000626109">
    <property type="component" value="Unassembled WGS sequence"/>
</dbReference>
<organism evidence="1 2">
    <name type="scientific">Polarella glacialis</name>
    <name type="common">Dinoflagellate</name>
    <dbReference type="NCBI Taxonomy" id="89957"/>
    <lineage>
        <taxon>Eukaryota</taxon>
        <taxon>Sar</taxon>
        <taxon>Alveolata</taxon>
        <taxon>Dinophyceae</taxon>
        <taxon>Suessiales</taxon>
        <taxon>Suessiaceae</taxon>
        <taxon>Polarella</taxon>
    </lineage>
</organism>
<name>A0A813LUV9_POLGL</name>
<protein>
    <submittedName>
        <fullName evidence="1">Uncharacterized protein</fullName>
    </submittedName>
</protein>